<dbReference type="RefSeq" id="WP_189987128.1">
    <property type="nucleotide sequence ID" value="NZ_BMZS01000001.1"/>
</dbReference>
<dbReference type="PANTHER" id="PTHR33376">
    <property type="match status" value="1"/>
</dbReference>
<proteinExistence type="predicted"/>
<accession>A0A919CMF2</accession>
<gene>
    <name evidence="3" type="ORF">GCM10017083_02870</name>
</gene>
<dbReference type="Gene3D" id="3.40.190.170">
    <property type="entry name" value="Bacterial extracellular solute-binding protein, family 7"/>
    <property type="match status" value="1"/>
</dbReference>
<feature type="chain" id="PRO_5037379081" description="ABC transporter substrate-binding protein" evidence="2">
    <location>
        <begin position="37"/>
        <end position="353"/>
    </location>
</feature>
<dbReference type="Proteomes" id="UP000630353">
    <property type="component" value="Unassembled WGS sequence"/>
</dbReference>
<evidence type="ECO:0008006" key="5">
    <source>
        <dbReference type="Google" id="ProtNLM"/>
    </source>
</evidence>
<dbReference type="NCBIfam" id="NF037995">
    <property type="entry name" value="TRAP_S1"/>
    <property type="match status" value="1"/>
</dbReference>
<dbReference type="InterPro" id="IPR018389">
    <property type="entry name" value="DctP_fam"/>
</dbReference>
<reference evidence="3" key="2">
    <citation type="submission" date="2020-09" db="EMBL/GenBank/DDBJ databases">
        <authorList>
            <person name="Sun Q."/>
            <person name="Kim S."/>
        </authorList>
    </citation>
    <scope>NUCLEOTIDE SEQUENCE</scope>
    <source>
        <strain evidence="3">KCTC 42651</strain>
    </source>
</reference>
<evidence type="ECO:0000256" key="2">
    <source>
        <dbReference type="SAM" id="SignalP"/>
    </source>
</evidence>
<keyword evidence="4" id="KW-1185">Reference proteome</keyword>
<dbReference type="PANTHER" id="PTHR33376:SF4">
    <property type="entry name" value="SIALIC ACID-BINDING PERIPLASMIC PROTEIN SIAP"/>
    <property type="match status" value="1"/>
</dbReference>
<name>A0A919CMF2_9PROT</name>
<comment type="caution">
    <text evidence="3">The sequence shown here is derived from an EMBL/GenBank/DDBJ whole genome shotgun (WGS) entry which is preliminary data.</text>
</comment>
<evidence type="ECO:0000313" key="3">
    <source>
        <dbReference type="EMBL" id="GHD40037.1"/>
    </source>
</evidence>
<feature type="signal peptide" evidence="2">
    <location>
        <begin position="1"/>
        <end position="36"/>
    </location>
</feature>
<protein>
    <recommendedName>
        <fullName evidence="5">ABC transporter substrate-binding protein</fullName>
    </recommendedName>
</protein>
<dbReference type="GO" id="GO:0055085">
    <property type="term" value="P:transmembrane transport"/>
    <property type="evidence" value="ECO:0007669"/>
    <property type="project" value="InterPro"/>
</dbReference>
<organism evidence="3 4">
    <name type="scientific">Thalassobaculum fulvum</name>
    <dbReference type="NCBI Taxonomy" id="1633335"/>
    <lineage>
        <taxon>Bacteria</taxon>
        <taxon>Pseudomonadati</taxon>
        <taxon>Pseudomonadota</taxon>
        <taxon>Alphaproteobacteria</taxon>
        <taxon>Rhodospirillales</taxon>
        <taxon>Thalassobaculaceae</taxon>
        <taxon>Thalassobaculum</taxon>
    </lineage>
</organism>
<evidence type="ECO:0000256" key="1">
    <source>
        <dbReference type="ARBA" id="ARBA00022729"/>
    </source>
</evidence>
<sequence>MRRRSRAAGAARSFRTLAAACLLAAAALSLSGATVAAAGLTVPVMRISTENSAGHIQTRVVARFAERLRDRLAGRLTVEHRFDAALYRDREVIQAVSRGNVEMAVPGTWQFDRFEPSVSVFLLPMFFGRTSEVNYRLRDGPIGQEINRRIGSRLGVTVPGRWIDLGYVHLYGVGARIAAHDDVAGARIRVAGGLANALRLEAFGATPMTIPWPDLPEALRKRRVDGILTSNATVVSARLWEHGVNTTLQDQEYFAQYVPIISNAFWRRLPEATRAAIVETWESVVGEAREIAAHAQSEALATLAAHGVAITAPDPQTLSAQRRRLMARQDAIAARLGIDPAFVARVSAALGDG</sequence>
<evidence type="ECO:0000313" key="4">
    <source>
        <dbReference type="Proteomes" id="UP000630353"/>
    </source>
</evidence>
<dbReference type="AlphaFoldDB" id="A0A919CMF2"/>
<dbReference type="EMBL" id="BMZS01000001">
    <property type="protein sequence ID" value="GHD40037.1"/>
    <property type="molecule type" value="Genomic_DNA"/>
</dbReference>
<reference evidence="3" key="1">
    <citation type="journal article" date="2014" name="Int. J. Syst. Evol. Microbiol.">
        <title>Complete genome sequence of Corynebacterium casei LMG S-19264T (=DSM 44701T), isolated from a smear-ripened cheese.</title>
        <authorList>
            <consortium name="US DOE Joint Genome Institute (JGI-PGF)"/>
            <person name="Walter F."/>
            <person name="Albersmeier A."/>
            <person name="Kalinowski J."/>
            <person name="Ruckert C."/>
        </authorList>
    </citation>
    <scope>NUCLEOTIDE SEQUENCE</scope>
    <source>
        <strain evidence="3">KCTC 42651</strain>
    </source>
</reference>
<dbReference type="InterPro" id="IPR038404">
    <property type="entry name" value="TRAP_DctP_sf"/>
</dbReference>
<dbReference type="Pfam" id="PF03480">
    <property type="entry name" value="DctP"/>
    <property type="match status" value="1"/>
</dbReference>
<keyword evidence="1 2" id="KW-0732">Signal</keyword>